<evidence type="ECO:0000313" key="1">
    <source>
        <dbReference type="EMBL" id="EOH94809.1"/>
    </source>
</evidence>
<dbReference type="Proteomes" id="UP000013782">
    <property type="component" value="Unassembled WGS sequence"/>
</dbReference>
<dbReference type="AlphaFoldDB" id="R2T3I7"/>
<comment type="caution">
    <text evidence="1">The sequence shown here is derived from an EMBL/GenBank/DDBJ whole genome shotgun (WGS) entry which is preliminary data.</text>
</comment>
<reference evidence="1 2" key="1">
    <citation type="submission" date="2013-02" db="EMBL/GenBank/DDBJ databases">
        <title>The Genome Sequence of Enterococcus pallens BAA-351.</title>
        <authorList>
            <consortium name="The Broad Institute Genome Sequencing Platform"/>
            <consortium name="The Broad Institute Genome Sequencing Center for Infectious Disease"/>
            <person name="Earl A.M."/>
            <person name="Gilmore M.S."/>
            <person name="Lebreton F."/>
            <person name="Walker B."/>
            <person name="Young S.K."/>
            <person name="Zeng Q."/>
            <person name="Gargeya S."/>
            <person name="Fitzgerald M."/>
            <person name="Haas B."/>
            <person name="Abouelleil A."/>
            <person name="Alvarado L."/>
            <person name="Arachchi H.M."/>
            <person name="Berlin A.M."/>
            <person name="Chapman S.B."/>
            <person name="Dewar J."/>
            <person name="Goldberg J."/>
            <person name="Griggs A."/>
            <person name="Gujja S."/>
            <person name="Hansen M."/>
            <person name="Howarth C."/>
            <person name="Imamovic A."/>
            <person name="Larimer J."/>
            <person name="McCowan C."/>
            <person name="Murphy C."/>
            <person name="Neiman D."/>
            <person name="Pearson M."/>
            <person name="Priest M."/>
            <person name="Roberts A."/>
            <person name="Saif S."/>
            <person name="Shea T."/>
            <person name="Sisk P."/>
            <person name="Sykes S."/>
            <person name="Wortman J."/>
            <person name="Nusbaum C."/>
            <person name="Birren B."/>
        </authorList>
    </citation>
    <scope>NUCLEOTIDE SEQUENCE [LARGE SCALE GENOMIC DNA]</scope>
    <source>
        <strain evidence="1 2">ATCC BAA-351</strain>
    </source>
</reference>
<dbReference type="EMBL" id="AJAQ01000014">
    <property type="protein sequence ID" value="EOH94809.1"/>
    <property type="molecule type" value="Genomic_DNA"/>
</dbReference>
<dbReference type="OrthoDB" id="2346742at2"/>
<evidence type="ECO:0000313" key="2">
    <source>
        <dbReference type="Proteomes" id="UP000013782"/>
    </source>
</evidence>
<dbReference type="PATRIC" id="fig|1158607.3.peg.1700"/>
<proteinExistence type="predicted"/>
<organism evidence="1 2">
    <name type="scientific">Enterococcus pallens ATCC BAA-351</name>
    <dbReference type="NCBI Taxonomy" id="1158607"/>
    <lineage>
        <taxon>Bacteria</taxon>
        <taxon>Bacillati</taxon>
        <taxon>Bacillota</taxon>
        <taxon>Bacilli</taxon>
        <taxon>Lactobacillales</taxon>
        <taxon>Enterococcaceae</taxon>
        <taxon>Enterococcus</taxon>
    </lineage>
</organism>
<accession>R2T3I7</accession>
<name>R2T3I7_9ENTE</name>
<protein>
    <submittedName>
        <fullName evidence="1">Uncharacterized protein</fullName>
    </submittedName>
</protein>
<gene>
    <name evidence="1" type="ORF">UAU_01731</name>
</gene>
<keyword evidence="2" id="KW-1185">Reference proteome</keyword>
<dbReference type="RefSeq" id="WP_010756735.1">
    <property type="nucleotide sequence ID" value="NZ_ASWD01000006.1"/>
</dbReference>
<dbReference type="HOGENOM" id="CLU_2245797_0_0_9"/>
<sequence length="104" mass="12012">MINKTPIYVNGELKGECSCVKLSQDQNGIDTIYTYHVDGFEKKGNELSVEQQHFLEDIEQMWSELDKKNLSCKTSAIFEVLDSGFDYEVYGEDIDDVVRIFMDK</sequence>